<keyword evidence="2" id="KW-1185">Reference proteome</keyword>
<name>A0A7R8H256_LEPSM</name>
<organism evidence="1 2">
    <name type="scientific">Lepeophtheirus salmonis</name>
    <name type="common">Salmon louse</name>
    <name type="synonym">Caligus salmonis</name>
    <dbReference type="NCBI Taxonomy" id="72036"/>
    <lineage>
        <taxon>Eukaryota</taxon>
        <taxon>Metazoa</taxon>
        <taxon>Ecdysozoa</taxon>
        <taxon>Arthropoda</taxon>
        <taxon>Crustacea</taxon>
        <taxon>Multicrustacea</taxon>
        <taxon>Hexanauplia</taxon>
        <taxon>Copepoda</taxon>
        <taxon>Siphonostomatoida</taxon>
        <taxon>Caligidae</taxon>
        <taxon>Lepeophtheirus</taxon>
    </lineage>
</organism>
<protein>
    <submittedName>
        <fullName evidence="1">TTN</fullName>
        <ecNumber evidence="1">2.7.11.1</ecNumber>
    </submittedName>
</protein>
<dbReference type="Gene3D" id="2.60.40.10">
    <property type="entry name" value="Immunoglobulins"/>
    <property type="match status" value="1"/>
</dbReference>
<dbReference type="PROSITE" id="PS50835">
    <property type="entry name" value="IG_LIKE"/>
    <property type="match status" value="1"/>
</dbReference>
<evidence type="ECO:0000313" key="2">
    <source>
        <dbReference type="Proteomes" id="UP000675881"/>
    </source>
</evidence>
<proteinExistence type="predicted"/>
<dbReference type="GO" id="GO:0004674">
    <property type="term" value="F:protein serine/threonine kinase activity"/>
    <property type="evidence" value="ECO:0007669"/>
    <property type="project" value="UniProtKB-EC"/>
</dbReference>
<accession>A0A7R8H256</accession>
<dbReference type="AlphaFoldDB" id="A0A7R8H256"/>
<gene>
    <name evidence="1" type="ORF">LSAA_4171</name>
</gene>
<dbReference type="InterPro" id="IPR013783">
    <property type="entry name" value="Ig-like_fold"/>
</dbReference>
<dbReference type="Proteomes" id="UP000675881">
    <property type="component" value="Chromosome 13"/>
</dbReference>
<dbReference type="SUPFAM" id="SSF48726">
    <property type="entry name" value="Immunoglobulin"/>
    <property type="match status" value="1"/>
</dbReference>
<sequence>MGKRHAMKLGMPLFVSKVFDIRSSIKVIVRIFTRCQVKARSKSQPMRPGSSHSPPHFTEPFKSLRFCQGSDAVFIGKIEGDPELHVSWKRKESGFVVLKIASLGPGDEGTYSCKVVNHYGSVTATMDIAPEDRERAKNSPSHAHCRSILRKVK</sequence>
<evidence type="ECO:0000313" key="1">
    <source>
        <dbReference type="EMBL" id="CAF2823219.1"/>
    </source>
</evidence>
<dbReference type="InterPro" id="IPR007110">
    <property type="entry name" value="Ig-like_dom"/>
</dbReference>
<dbReference type="EMBL" id="HG994592">
    <property type="protein sequence ID" value="CAF2823219.1"/>
    <property type="molecule type" value="Genomic_DNA"/>
</dbReference>
<dbReference type="EC" id="2.7.11.1" evidence="1"/>
<dbReference type="InterPro" id="IPR036179">
    <property type="entry name" value="Ig-like_dom_sf"/>
</dbReference>
<keyword evidence="1" id="KW-0808">Transferase</keyword>
<reference evidence="1" key="1">
    <citation type="submission" date="2021-02" db="EMBL/GenBank/DDBJ databases">
        <authorList>
            <person name="Bekaert M."/>
        </authorList>
    </citation>
    <scope>NUCLEOTIDE SEQUENCE</scope>
    <source>
        <strain evidence="1">IoA-00</strain>
    </source>
</reference>